<organism evidence="3 4">
    <name type="scientific">Leucobacter insecticola</name>
    <dbReference type="NCBI Taxonomy" id="2714934"/>
    <lineage>
        <taxon>Bacteria</taxon>
        <taxon>Bacillati</taxon>
        <taxon>Actinomycetota</taxon>
        <taxon>Actinomycetes</taxon>
        <taxon>Micrococcales</taxon>
        <taxon>Microbacteriaceae</taxon>
        <taxon>Leucobacter</taxon>
    </lineage>
</organism>
<evidence type="ECO:0000256" key="1">
    <source>
        <dbReference type="SAM" id="Phobius"/>
    </source>
</evidence>
<keyword evidence="1" id="KW-1133">Transmembrane helix</keyword>
<name>A0A6G8FL73_9MICO</name>
<keyword evidence="4" id="KW-1185">Reference proteome</keyword>
<dbReference type="Pfam" id="PF07811">
    <property type="entry name" value="TadE"/>
    <property type="match status" value="1"/>
</dbReference>
<dbReference type="KEGG" id="lins:G7067_00660"/>
<dbReference type="EMBL" id="CP049934">
    <property type="protein sequence ID" value="QIM17240.1"/>
    <property type="molecule type" value="Genomic_DNA"/>
</dbReference>
<feature type="transmembrane region" description="Helical" evidence="1">
    <location>
        <begin position="16"/>
        <end position="38"/>
    </location>
</feature>
<evidence type="ECO:0000313" key="4">
    <source>
        <dbReference type="Proteomes" id="UP000501387"/>
    </source>
</evidence>
<evidence type="ECO:0000313" key="3">
    <source>
        <dbReference type="EMBL" id="QIM17240.1"/>
    </source>
</evidence>
<keyword evidence="1" id="KW-0472">Membrane</keyword>
<dbReference type="AlphaFoldDB" id="A0A6G8FL73"/>
<accession>A0A6G8FL73</accession>
<reference evidence="3 4" key="1">
    <citation type="submission" date="2020-03" db="EMBL/GenBank/DDBJ databases">
        <title>Leucobacter sp. nov., isolated from beetles.</title>
        <authorList>
            <person name="Hyun D.-W."/>
            <person name="Bae J.-W."/>
        </authorList>
    </citation>
    <scope>NUCLEOTIDE SEQUENCE [LARGE SCALE GENOMIC DNA]</scope>
    <source>
        <strain evidence="3 4">HDW9B</strain>
    </source>
</reference>
<keyword evidence="1" id="KW-0812">Transmembrane</keyword>
<sequence length="115" mass="11999">MRWVLRDERGTVTAEFAIVLPAVLIVLGLVVSGVLLAAHRITLVSVAGEVSRAEARGDDAAATAALGQLGRDVVVEREHPDPLLCVTLISHPVRGILSELGVSARACAAMAGARR</sequence>
<feature type="domain" description="TadE-like" evidence="2">
    <location>
        <begin position="10"/>
        <end position="52"/>
    </location>
</feature>
<gene>
    <name evidence="3" type="ORF">G7067_00660</name>
</gene>
<protein>
    <submittedName>
        <fullName evidence="3">Pilus assembly protein</fullName>
    </submittedName>
</protein>
<dbReference type="Proteomes" id="UP000501387">
    <property type="component" value="Chromosome"/>
</dbReference>
<dbReference type="RefSeq" id="WP_166325534.1">
    <property type="nucleotide sequence ID" value="NZ_CP049934.1"/>
</dbReference>
<proteinExistence type="predicted"/>
<dbReference type="InterPro" id="IPR012495">
    <property type="entry name" value="TadE-like_dom"/>
</dbReference>
<evidence type="ECO:0000259" key="2">
    <source>
        <dbReference type="Pfam" id="PF07811"/>
    </source>
</evidence>